<accession>A0A2U1KSW1</accession>
<gene>
    <name evidence="1" type="ORF">CTI12_AA568300</name>
</gene>
<sequence>MLFGKENVKENIVAGHTDVLKTSFFSFEAPSDKLPQFSRYNSFRLKLRELLLPSVVKSAEGVFASVKKAPPKKTWKACVRLLNSRYHLITCSLTFRMNVSSGKVCSRVHYLKT</sequence>
<reference evidence="1 2" key="1">
    <citation type="journal article" date="2018" name="Mol. Plant">
        <title>The genome of Artemisia annua provides insight into the evolution of Asteraceae family and artemisinin biosynthesis.</title>
        <authorList>
            <person name="Shen Q."/>
            <person name="Zhang L."/>
            <person name="Liao Z."/>
            <person name="Wang S."/>
            <person name="Yan T."/>
            <person name="Shi P."/>
            <person name="Liu M."/>
            <person name="Fu X."/>
            <person name="Pan Q."/>
            <person name="Wang Y."/>
            <person name="Lv Z."/>
            <person name="Lu X."/>
            <person name="Zhang F."/>
            <person name="Jiang W."/>
            <person name="Ma Y."/>
            <person name="Chen M."/>
            <person name="Hao X."/>
            <person name="Li L."/>
            <person name="Tang Y."/>
            <person name="Lv G."/>
            <person name="Zhou Y."/>
            <person name="Sun X."/>
            <person name="Brodelius P.E."/>
            <person name="Rose J.K.C."/>
            <person name="Tang K."/>
        </authorList>
    </citation>
    <scope>NUCLEOTIDE SEQUENCE [LARGE SCALE GENOMIC DNA]</scope>
    <source>
        <strain evidence="2">cv. Huhao1</strain>
        <tissue evidence="1">Leaf</tissue>
    </source>
</reference>
<dbReference type="Proteomes" id="UP000245207">
    <property type="component" value="Unassembled WGS sequence"/>
</dbReference>
<organism evidence="1 2">
    <name type="scientific">Artemisia annua</name>
    <name type="common">Sweet wormwood</name>
    <dbReference type="NCBI Taxonomy" id="35608"/>
    <lineage>
        <taxon>Eukaryota</taxon>
        <taxon>Viridiplantae</taxon>
        <taxon>Streptophyta</taxon>
        <taxon>Embryophyta</taxon>
        <taxon>Tracheophyta</taxon>
        <taxon>Spermatophyta</taxon>
        <taxon>Magnoliopsida</taxon>
        <taxon>eudicotyledons</taxon>
        <taxon>Gunneridae</taxon>
        <taxon>Pentapetalae</taxon>
        <taxon>asterids</taxon>
        <taxon>campanulids</taxon>
        <taxon>Asterales</taxon>
        <taxon>Asteraceae</taxon>
        <taxon>Asteroideae</taxon>
        <taxon>Anthemideae</taxon>
        <taxon>Artemisiinae</taxon>
        <taxon>Artemisia</taxon>
    </lineage>
</organism>
<protein>
    <submittedName>
        <fullName evidence="1">Protein translocase subunit SecA protein</fullName>
    </submittedName>
</protein>
<dbReference type="AlphaFoldDB" id="A0A2U1KSW1"/>
<dbReference type="EMBL" id="PKPP01014291">
    <property type="protein sequence ID" value="PWA39829.1"/>
    <property type="molecule type" value="Genomic_DNA"/>
</dbReference>
<evidence type="ECO:0000313" key="2">
    <source>
        <dbReference type="Proteomes" id="UP000245207"/>
    </source>
</evidence>
<comment type="caution">
    <text evidence="1">The sequence shown here is derived from an EMBL/GenBank/DDBJ whole genome shotgun (WGS) entry which is preliminary data.</text>
</comment>
<name>A0A2U1KSW1_ARTAN</name>
<keyword evidence="2" id="KW-1185">Reference proteome</keyword>
<evidence type="ECO:0000313" key="1">
    <source>
        <dbReference type="EMBL" id="PWA39829.1"/>
    </source>
</evidence>
<proteinExistence type="predicted"/>